<evidence type="ECO:0000313" key="3">
    <source>
        <dbReference type="EMBL" id="QSR25956.1"/>
    </source>
</evidence>
<dbReference type="InterPro" id="IPR021005">
    <property type="entry name" value="Znf_CGNR"/>
</dbReference>
<dbReference type="Gene3D" id="1.10.3300.10">
    <property type="entry name" value="Jann2411-like domain"/>
    <property type="match status" value="1"/>
</dbReference>
<dbReference type="Pfam" id="PF11706">
    <property type="entry name" value="zf-CGNR"/>
    <property type="match status" value="1"/>
</dbReference>
<name>A0A7Z0CMH1_9ACTN</name>
<reference evidence="3 5" key="1">
    <citation type="submission" date="2017-06" db="EMBL/GenBank/DDBJ databases">
        <title>Complete Genome Sequence of the Soil Carbazole-Degrading Bacterium Nocardioides aromaticivorans IC177.</title>
        <authorList>
            <person name="Vejarano F."/>
            <person name="Suzuki-Minakuchi C."/>
            <person name="Ohtsubo Y."/>
            <person name="Tsuda M."/>
            <person name="Okada K."/>
            <person name="Nojiri H."/>
        </authorList>
    </citation>
    <scope>NUCLEOTIDE SEQUENCE [LARGE SCALE GENOMIC DNA]</scope>
    <source>
        <strain evidence="3 5">IC177</strain>
    </source>
</reference>
<feature type="domain" description="Zinc finger CGNR" evidence="1">
    <location>
        <begin position="133"/>
        <end position="175"/>
    </location>
</feature>
<gene>
    <name evidence="2" type="ORF">BJ993_003881</name>
    <name evidence="3" type="ORF">CFH99_10005</name>
</gene>
<dbReference type="PANTHER" id="PTHR35525">
    <property type="entry name" value="BLL6575 PROTEIN"/>
    <property type="match status" value="1"/>
</dbReference>
<accession>A0A7Z0CMH1</accession>
<dbReference type="InterPro" id="IPR023286">
    <property type="entry name" value="ABATE_dom_sf"/>
</dbReference>
<dbReference type="AlphaFoldDB" id="A0A7Z0CMH1"/>
<dbReference type="RefSeq" id="WP_036542140.1">
    <property type="nucleotide sequence ID" value="NZ_CP022295.1"/>
</dbReference>
<sequence>MVFTHDTAASLQAAVTLVNSELEPVGLRTPEELDDFFADFGYTGRHDGDQAEVDEVHAIVPRLRAVLTAHRDEAVRIVNEMLRDAQALPQLQRHDGLDWHLHAIAPDRPLAERIVVETAMAMIDVIRADEMSRLAICADETCEGIVLDLSRNRSRRFCSVTCGNRNAVAAYRARQAEAEEAGE</sequence>
<dbReference type="EMBL" id="CP022295">
    <property type="protein sequence ID" value="QSR25956.1"/>
    <property type="molecule type" value="Genomic_DNA"/>
</dbReference>
<keyword evidence="5" id="KW-1185">Reference proteome</keyword>
<dbReference type="SUPFAM" id="SSF160904">
    <property type="entry name" value="Jann2411-like"/>
    <property type="match status" value="1"/>
</dbReference>
<evidence type="ECO:0000259" key="1">
    <source>
        <dbReference type="Pfam" id="PF11706"/>
    </source>
</evidence>
<proteinExistence type="predicted"/>
<reference evidence="2 4" key="2">
    <citation type="submission" date="2020-07" db="EMBL/GenBank/DDBJ databases">
        <title>Sequencing the genomes of 1000 actinobacteria strains.</title>
        <authorList>
            <person name="Klenk H.-P."/>
        </authorList>
    </citation>
    <scope>NUCLEOTIDE SEQUENCE [LARGE SCALE GENOMIC DNA]</scope>
    <source>
        <strain evidence="2 4">DSM 15131</strain>
    </source>
</reference>
<dbReference type="Proteomes" id="UP000562045">
    <property type="component" value="Unassembled WGS sequence"/>
</dbReference>
<evidence type="ECO:0000313" key="5">
    <source>
        <dbReference type="Proteomes" id="UP000662818"/>
    </source>
</evidence>
<evidence type="ECO:0000313" key="4">
    <source>
        <dbReference type="Proteomes" id="UP000562045"/>
    </source>
</evidence>
<dbReference type="InterPro" id="IPR010852">
    <property type="entry name" value="ABATE"/>
</dbReference>
<protein>
    <submittedName>
        <fullName evidence="2">Putative RNA-binding Zn ribbon-like protein</fullName>
    </submittedName>
    <submittedName>
        <fullName evidence="3">RNA-binding protein</fullName>
    </submittedName>
</protein>
<dbReference type="PANTHER" id="PTHR35525:SF3">
    <property type="entry name" value="BLL6575 PROTEIN"/>
    <property type="match status" value="1"/>
</dbReference>
<organism evidence="2 4">
    <name type="scientific">Nocardioides aromaticivorans</name>
    <dbReference type="NCBI Taxonomy" id="200618"/>
    <lineage>
        <taxon>Bacteria</taxon>
        <taxon>Bacillati</taxon>
        <taxon>Actinomycetota</taxon>
        <taxon>Actinomycetes</taxon>
        <taxon>Propionibacteriales</taxon>
        <taxon>Nocardioidaceae</taxon>
        <taxon>Nocardioides</taxon>
    </lineage>
</organism>
<dbReference type="EMBL" id="JACBZM010000001">
    <property type="protein sequence ID" value="NYI46801.1"/>
    <property type="molecule type" value="Genomic_DNA"/>
</dbReference>
<dbReference type="Proteomes" id="UP000662818">
    <property type="component" value="Chromosome"/>
</dbReference>
<evidence type="ECO:0000313" key="2">
    <source>
        <dbReference type="EMBL" id="NYI46801.1"/>
    </source>
</evidence>
<dbReference type="Pfam" id="PF07336">
    <property type="entry name" value="ABATE"/>
    <property type="match status" value="1"/>
</dbReference>